<name>A0A6L9S3S1_9ACTN</name>
<proteinExistence type="predicted"/>
<keyword evidence="2" id="KW-0732">Signal</keyword>
<evidence type="ECO:0000256" key="1">
    <source>
        <dbReference type="SAM" id="MobiDB-lite"/>
    </source>
</evidence>
<comment type="caution">
    <text evidence="3">The sequence shown here is derived from an EMBL/GenBank/DDBJ whole genome shotgun (WGS) entry which is preliminary data.</text>
</comment>
<feature type="signal peptide" evidence="2">
    <location>
        <begin position="1"/>
        <end position="26"/>
    </location>
</feature>
<dbReference type="RefSeq" id="WP_163734025.1">
    <property type="nucleotide sequence ID" value="NZ_JAAGOA010000003.1"/>
</dbReference>
<evidence type="ECO:0000313" key="3">
    <source>
        <dbReference type="EMBL" id="NED99686.1"/>
    </source>
</evidence>
<protein>
    <submittedName>
        <fullName evidence="3">Uncharacterized protein</fullName>
    </submittedName>
</protein>
<gene>
    <name evidence="3" type="ORF">G1H10_05850</name>
</gene>
<feature type="region of interest" description="Disordered" evidence="1">
    <location>
        <begin position="29"/>
        <end position="60"/>
    </location>
</feature>
<feature type="chain" id="PRO_5026937157" evidence="2">
    <location>
        <begin position="27"/>
        <end position="356"/>
    </location>
</feature>
<reference evidence="3 4" key="1">
    <citation type="submission" date="2020-02" db="EMBL/GenBank/DDBJ databases">
        <authorList>
            <person name="Li X.-J."/>
            <person name="Han X.-M."/>
        </authorList>
    </citation>
    <scope>NUCLEOTIDE SEQUENCE [LARGE SCALE GENOMIC DNA]</scope>
    <source>
        <strain evidence="3 4">CCTCC AB 2017055</strain>
    </source>
</reference>
<evidence type="ECO:0000313" key="4">
    <source>
        <dbReference type="Proteomes" id="UP000475214"/>
    </source>
</evidence>
<dbReference type="AlphaFoldDB" id="A0A6L9S3S1"/>
<sequence>MRVRFRLGTAAACAAAALLVPTTALALPPDDDGSGDGGGGDGSGYSVEVRFTDDGGGGDGDGGYTDYVPAACWWVPIDYWPGIDPSDPEEFKEYFYEEVYPLLRGHAEAGQIAWPDMDVFDWAIELHEDGHDVMWYEIECRDSHNPTELGYNMGGETEYYGETLGITNHPFILGEQPEPGVDPEELAEEARDRMVIEEPEIERNPKGTGTLAGATLVNLPTWFWATNPEESIGGPDGERTIRAEVVGGDVWAEVTARTDGLSIASPAGSTFCEPALAIVEWTPGADDSAGCTVEFSKASVQYAEGYPVAASTEWSATWEGVLENGEQVGGDLEPLAREITVDVPVAESQATVRQSD</sequence>
<keyword evidence="4" id="KW-1185">Reference proteome</keyword>
<dbReference type="EMBL" id="JAAGOA010000003">
    <property type="protein sequence ID" value="NED99686.1"/>
    <property type="molecule type" value="Genomic_DNA"/>
</dbReference>
<evidence type="ECO:0000256" key="2">
    <source>
        <dbReference type="SAM" id="SignalP"/>
    </source>
</evidence>
<accession>A0A6L9S3S1</accession>
<dbReference type="Proteomes" id="UP000475214">
    <property type="component" value="Unassembled WGS sequence"/>
</dbReference>
<organism evidence="3 4">
    <name type="scientific">Phytoactinopolyspora halotolerans</name>
    <dbReference type="NCBI Taxonomy" id="1981512"/>
    <lineage>
        <taxon>Bacteria</taxon>
        <taxon>Bacillati</taxon>
        <taxon>Actinomycetota</taxon>
        <taxon>Actinomycetes</taxon>
        <taxon>Jiangellales</taxon>
        <taxon>Jiangellaceae</taxon>
        <taxon>Phytoactinopolyspora</taxon>
    </lineage>
</organism>